<dbReference type="GO" id="GO:0097588">
    <property type="term" value="P:archaeal or bacterial-type flagellum-dependent cell motility"/>
    <property type="evidence" value="ECO:0007669"/>
    <property type="project" value="InterPro"/>
</dbReference>
<dbReference type="InterPro" id="IPR002774">
    <property type="entry name" value="Flagellin_arc-type"/>
</dbReference>
<feature type="transmembrane region" description="Helical" evidence="1">
    <location>
        <begin position="6"/>
        <end position="27"/>
    </location>
</feature>
<protein>
    <submittedName>
        <fullName evidence="2">Flagellar protein G</fullName>
    </submittedName>
</protein>
<evidence type="ECO:0000313" key="2">
    <source>
        <dbReference type="EMBL" id="MBB6647690.1"/>
    </source>
</evidence>
<keyword evidence="1" id="KW-1133">Transmembrane helix</keyword>
<gene>
    <name evidence="2" type="ORF">H5V44_15600</name>
</gene>
<keyword evidence="2" id="KW-0282">Flagellum</keyword>
<dbReference type="Pfam" id="PF01917">
    <property type="entry name" value="Flagellin_arch-type"/>
    <property type="match status" value="1"/>
</dbReference>
<evidence type="ECO:0000313" key="3">
    <source>
        <dbReference type="Proteomes" id="UP000546257"/>
    </source>
</evidence>
<organism evidence="2 3">
    <name type="scientific">Halobellus ruber</name>
    <dbReference type="NCBI Taxonomy" id="2761102"/>
    <lineage>
        <taxon>Archaea</taxon>
        <taxon>Methanobacteriati</taxon>
        <taxon>Methanobacteriota</taxon>
        <taxon>Stenosarchaea group</taxon>
        <taxon>Halobacteria</taxon>
        <taxon>Halobacteriales</taxon>
        <taxon>Haloferacaceae</taxon>
        <taxon>Halobellus</taxon>
    </lineage>
</organism>
<proteinExistence type="predicted"/>
<dbReference type="AlphaFoldDB" id="A0A7J9SL65"/>
<reference evidence="2 3" key="1">
    <citation type="submission" date="2020-08" db="EMBL/GenBank/DDBJ databases">
        <authorList>
            <person name="Seo M.-J."/>
        </authorList>
    </citation>
    <scope>NUCLEOTIDE SEQUENCE [LARGE SCALE GENOMIC DNA]</scope>
    <source>
        <strain evidence="2 3">MBLA0160</strain>
    </source>
</reference>
<dbReference type="GO" id="GO:0005198">
    <property type="term" value="F:structural molecule activity"/>
    <property type="evidence" value="ECO:0007669"/>
    <property type="project" value="InterPro"/>
</dbReference>
<accession>A0A7J9SL65</accession>
<keyword evidence="1" id="KW-0812">Transmembrane</keyword>
<keyword evidence="3" id="KW-1185">Reference proteome</keyword>
<keyword evidence="1" id="KW-0472">Membrane</keyword>
<dbReference type="Proteomes" id="UP000546257">
    <property type="component" value="Unassembled WGS sequence"/>
</dbReference>
<dbReference type="PANTHER" id="PTHR42200">
    <property type="entry name" value="ARCHAEAL FLAGELLA-RELATED PROTEIN F-RELATED"/>
    <property type="match status" value="1"/>
</dbReference>
<name>A0A7J9SL65_9EURY</name>
<keyword evidence="2" id="KW-0966">Cell projection</keyword>
<dbReference type="PANTHER" id="PTHR42200:SF2">
    <property type="entry name" value="ARCHAEAL FLAGELLA-RELATED PROTEIN F"/>
    <property type="match status" value="1"/>
</dbReference>
<dbReference type="RefSeq" id="WP_185194059.1">
    <property type="nucleotide sequence ID" value="NZ_JACKXD010000006.1"/>
</dbReference>
<comment type="caution">
    <text evidence="2">The sequence shown here is derived from an EMBL/GenBank/DDBJ whole genome shotgun (WGS) entry which is preliminary data.</text>
</comment>
<dbReference type="EMBL" id="JACKXD010000006">
    <property type="protein sequence ID" value="MBB6647690.1"/>
    <property type="molecule type" value="Genomic_DNA"/>
</dbReference>
<evidence type="ECO:0000256" key="1">
    <source>
        <dbReference type="SAM" id="Phobius"/>
    </source>
</evidence>
<keyword evidence="2" id="KW-0969">Cilium</keyword>
<sequence>MADVSVPSLILFIASIVIAAGVAGVLIDTVTGISGALDDRGADVAENIRTDIEVISDSESSVYDAGSDTLTLYVKNTGRRTIPAVNESFDVIVDAQYRTNVSVTIVDGSAEWTPHGVVEVRVGGLNLGAGDHRVRLAVSGDEETFRFTTEQ</sequence>